<dbReference type="PANTHER" id="PTHR12277">
    <property type="entry name" value="ALPHA/BETA HYDROLASE DOMAIN-CONTAINING PROTEIN"/>
    <property type="match status" value="1"/>
</dbReference>
<reference evidence="4 5" key="1">
    <citation type="submission" date="2019-09" db="EMBL/GenBank/DDBJ databases">
        <title>Draft genome of the ectomycorrhizal ascomycete Sphaerosporella brunnea.</title>
        <authorList>
            <consortium name="DOE Joint Genome Institute"/>
            <person name="Benucci G.M."/>
            <person name="Marozzi G."/>
            <person name="Antonielli L."/>
            <person name="Sanchez S."/>
            <person name="Marco P."/>
            <person name="Wang X."/>
            <person name="Falini L.B."/>
            <person name="Barry K."/>
            <person name="Haridas S."/>
            <person name="Lipzen A."/>
            <person name="Labutti K."/>
            <person name="Grigoriev I.V."/>
            <person name="Murat C."/>
            <person name="Martin F."/>
            <person name="Albertini E."/>
            <person name="Donnini D."/>
            <person name="Bonito G."/>
        </authorList>
    </citation>
    <scope>NUCLEOTIDE SEQUENCE [LARGE SCALE GENOMIC DNA]</scope>
    <source>
        <strain evidence="4 5">Sb_GMNB300</strain>
    </source>
</reference>
<dbReference type="GO" id="GO:0016020">
    <property type="term" value="C:membrane"/>
    <property type="evidence" value="ECO:0007669"/>
    <property type="project" value="TreeGrafter"/>
</dbReference>
<feature type="transmembrane region" description="Helical" evidence="2">
    <location>
        <begin position="20"/>
        <end position="38"/>
    </location>
</feature>
<dbReference type="SUPFAM" id="SSF53474">
    <property type="entry name" value="alpha/beta-Hydrolases"/>
    <property type="match status" value="1"/>
</dbReference>
<evidence type="ECO:0000256" key="1">
    <source>
        <dbReference type="SAM" id="MobiDB-lite"/>
    </source>
</evidence>
<organism evidence="4 5">
    <name type="scientific">Sphaerosporella brunnea</name>
    <dbReference type="NCBI Taxonomy" id="1250544"/>
    <lineage>
        <taxon>Eukaryota</taxon>
        <taxon>Fungi</taxon>
        <taxon>Dikarya</taxon>
        <taxon>Ascomycota</taxon>
        <taxon>Pezizomycotina</taxon>
        <taxon>Pezizomycetes</taxon>
        <taxon>Pezizales</taxon>
        <taxon>Pyronemataceae</taxon>
        <taxon>Sphaerosporella</taxon>
    </lineage>
</organism>
<keyword evidence="2" id="KW-1133">Transmembrane helix</keyword>
<dbReference type="InterPro" id="IPR029058">
    <property type="entry name" value="AB_hydrolase_fold"/>
</dbReference>
<dbReference type="Pfam" id="PF12146">
    <property type="entry name" value="Hydrolase_4"/>
    <property type="match status" value="1"/>
</dbReference>
<keyword evidence="2" id="KW-0472">Membrane</keyword>
<dbReference type="AlphaFoldDB" id="A0A5J5F153"/>
<keyword evidence="5" id="KW-1185">Reference proteome</keyword>
<name>A0A5J5F153_9PEZI</name>
<protein>
    <submittedName>
        <fullName evidence="4">Alpha/Beta hydrolase protein</fullName>
    </submittedName>
</protein>
<gene>
    <name evidence="4" type="ORF">FN846DRAFT_623825</name>
</gene>
<comment type="caution">
    <text evidence="4">The sequence shown here is derived from an EMBL/GenBank/DDBJ whole genome shotgun (WGS) entry which is preliminary data.</text>
</comment>
<proteinExistence type="predicted"/>
<evidence type="ECO:0000313" key="5">
    <source>
        <dbReference type="Proteomes" id="UP000326924"/>
    </source>
</evidence>
<sequence>MSFYDAVASTTGTAITVAKGTVVASTGISILLSALLYFKQSSLIYPRYLPEGARTEVPTPDEVNIQDWERVKLFTKDGETLNSYFIKARRPAGVTVLFMHGNAGNIGHRLQIAKIFAESMGCNFFMLSYRGYGLSTGRPSEKGLIIDAQTALDYLLDNPEAKDTKIFAYGQSLGGALAIQLTVKNQGKISGLVLENTFRSMRTLIPSAFPPAKYLARLCHQIWPSETTLPLIEHTPTLFLSGLRDEIVPPSHMATLHNVCVSPKMWIEFPLGSHNDTHAETGYFDAILDFVKKVVRGEPIASEKHQANSSNRSSSDSRKDSAISDL</sequence>
<dbReference type="InterPro" id="IPR022742">
    <property type="entry name" value="Hydrolase_4"/>
</dbReference>
<keyword evidence="4" id="KW-0378">Hydrolase</keyword>
<dbReference type="EMBL" id="VXIS01000059">
    <property type="protein sequence ID" value="KAA8909322.1"/>
    <property type="molecule type" value="Genomic_DNA"/>
</dbReference>
<dbReference type="Proteomes" id="UP000326924">
    <property type="component" value="Unassembled WGS sequence"/>
</dbReference>
<evidence type="ECO:0000259" key="3">
    <source>
        <dbReference type="Pfam" id="PF12146"/>
    </source>
</evidence>
<feature type="domain" description="Serine aminopeptidase S33" evidence="3">
    <location>
        <begin position="95"/>
        <end position="225"/>
    </location>
</feature>
<evidence type="ECO:0000256" key="2">
    <source>
        <dbReference type="SAM" id="Phobius"/>
    </source>
</evidence>
<dbReference type="PANTHER" id="PTHR12277:SF81">
    <property type="entry name" value="PROTEIN ABHD13"/>
    <property type="match status" value="1"/>
</dbReference>
<dbReference type="OrthoDB" id="10249433at2759"/>
<keyword evidence="2" id="KW-0812">Transmembrane</keyword>
<dbReference type="FunCoup" id="A0A5J5F153">
    <property type="interactions" value="684"/>
</dbReference>
<dbReference type="GO" id="GO:0008474">
    <property type="term" value="F:palmitoyl-(protein) hydrolase activity"/>
    <property type="evidence" value="ECO:0007669"/>
    <property type="project" value="TreeGrafter"/>
</dbReference>
<evidence type="ECO:0000313" key="4">
    <source>
        <dbReference type="EMBL" id="KAA8909322.1"/>
    </source>
</evidence>
<accession>A0A5J5F153</accession>
<dbReference type="Gene3D" id="3.40.50.1820">
    <property type="entry name" value="alpha/beta hydrolase"/>
    <property type="match status" value="1"/>
</dbReference>
<dbReference type="InParanoid" id="A0A5J5F153"/>
<feature type="region of interest" description="Disordered" evidence="1">
    <location>
        <begin position="301"/>
        <end position="326"/>
    </location>
</feature>
<feature type="compositionally biased region" description="Basic and acidic residues" evidence="1">
    <location>
        <begin position="315"/>
        <end position="326"/>
    </location>
</feature>